<gene>
    <name evidence="1" type="ORF">dnm_046330</name>
</gene>
<dbReference type="KEGG" id="dmm:dnm_046330"/>
<dbReference type="EMBL" id="CP061800">
    <property type="protein sequence ID" value="QTA88586.1"/>
    <property type="molecule type" value="Genomic_DNA"/>
</dbReference>
<name>A0A975GP29_9BACT</name>
<protein>
    <submittedName>
        <fullName evidence="1">Uncharacterized protein</fullName>
    </submittedName>
</protein>
<organism evidence="1 2">
    <name type="scientific">Desulfonema magnum</name>
    <dbReference type="NCBI Taxonomy" id="45655"/>
    <lineage>
        <taxon>Bacteria</taxon>
        <taxon>Pseudomonadati</taxon>
        <taxon>Thermodesulfobacteriota</taxon>
        <taxon>Desulfobacteria</taxon>
        <taxon>Desulfobacterales</taxon>
        <taxon>Desulfococcaceae</taxon>
        <taxon>Desulfonema</taxon>
    </lineage>
</organism>
<keyword evidence="2" id="KW-1185">Reference proteome</keyword>
<dbReference type="Proteomes" id="UP000663722">
    <property type="component" value="Chromosome"/>
</dbReference>
<accession>A0A975GP29</accession>
<reference evidence="1" key="1">
    <citation type="journal article" date="2021" name="Microb. Physiol.">
        <title>Proteogenomic Insights into the Physiology of Marine, Sulfate-Reducing, Filamentous Desulfonema limicola and Desulfonema magnum.</title>
        <authorList>
            <person name="Schnaars V."/>
            <person name="Wohlbrand L."/>
            <person name="Scheve S."/>
            <person name="Hinrichs C."/>
            <person name="Reinhardt R."/>
            <person name="Rabus R."/>
        </authorList>
    </citation>
    <scope>NUCLEOTIDE SEQUENCE</scope>
    <source>
        <strain evidence="1">4be13</strain>
    </source>
</reference>
<dbReference type="AlphaFoldDB" id="A0A975GP29"/>
<evidence type="ECO:0000313" key="1">
    <source>
        <dbReference type="EMBL" id="QTA88586.1"/>
    </source>
</evidence>
<evidence type="ECO:0000313" key="2">
    <source>
        <dbReference type="Proteomes" id="UP000663722"/>
    </source>
</evidence>
<sequence>MSTNDPQFSSEHIVSQITIFPFLLRKKQENFAKDKNSKATPKQISFYKGFPQK</sequence>
<proteinExistence type="predicted"/>